<dbReference type="Proteomes" id="UP001424741">
    <property type="component" value="Unassembled WGS sequence"/>
</dbReference>
<accession>A0ABP9V4C9</accession>
<gene>
    <name evidence="1" type="ORF">Rhal01_03712</name>
</gene>
<proteinExistence type="predicted"/>
<evidence type="ECO:0000313" key="1">
    <source>
        <dbReference type="EMBL" id="GAA5497516.1"/>
    </source>
</evidence>
<reference evidence="1 2" key="1">
    <citation type="submission" date="2024-02" db="EMBL/GenBank/DDBJ databases">
        <title>Rubritalea halochordaticola NBRC 107102.</title>
        <authorList>
            <person name="Ichikawa N."/>
            <person name="Katano-Makiyama Y."/>
            <person name="Hidaka K."/>
        </authorList>
    </citation>
    <scope>NUCLEOTIDE SEQUENCE [LARGE SCALE GENOMIC DNA]</scope>
    <source>
        <strain evidence="1 2">NBRC 107102</strain>
    </source>
</reference>
<name>A0ABP9V4C9_9BACT</name>
<comment type="caution">
    <text evidence="1">The sequence shown here is derived from an EMBL/GenBank/DDBJ whole genome shotgun (WGS) entry which is preliminary data.</text>
</comment>
<dbReference type="EMBL" id="BAABRL010000016">
    <property type="protein sequence ID" value="GAA5497516.1"/>
    <property type="molecule type" value="Genomic_DNA"/>
</dbReference>
<organism evidence="1 2">
    <name type="scientific">Rubritalea halochordaticola</name>
    <dbReference type="NCBI Taxonomy" id="714537"/>
    <lineage>
        <taxon>Bacteria</taxon>
        <taxon>Pseudomonadati</taxon>
        <taxon>Verrucomicrobiota</taxon>
        <taxon>Verrucomicrobiia</taxon>
        <taxon>Verrucomicrobiales</taxon>
        <taxon>Rubritaleaceae</taxon>
        <taxon>Rubritalea</taxon>
    </lineage>
</organism>
<protein>
    <submittedName>
        <fullName evidence="1">Uncharacterized protein</fullName>
    </submittedName>
</protein>
<evidence type="ECO:0000313" key="2">
    <source>
        <dbReference type="Proteomes" id="UP001424741"/>
    </source>
</evidence>
<keyword evidence="2" id="KW-1185">Reference proteome</keyword>
<dbReference type="RefSeq" id="WP_346190016.1">
    <property type="nucleotide sequence ID" value="NZ_BAABRL010000016.1"/>
</dbReference>
<sequence>MKQTFPIIFFMYLQMAAFLAGEPLPRSFNEAAGWPQWRCGDLVFKQARSSKTRNLALFDGSGNLVLEGSILSIYKVTKSQFIVHSAEDFSGEISNRLSVVSFQNGAWSVKQLFFSSLSMIEYNGFTEEGWEFKFTPLVEGPEDKPEQFVAKPPIFLLIDKELQLSHCDYIKDKTKPDKDPFADE</sequence>